<comment type="caution">
    <text evidence="1">The sequence shown here is derived from an EMBL/GenBank/DDBJ whole genome shotgun (WGS) entry which is preliminary data.</text>
</comment>
<protein>
    <recommendedName>
        <fullName evidence="3">HNH endonuclease</fullName>
    </recommendedName>
</protein>
<name>A0ABW6VKY9_MICFU</name>
<sequence length="279" mass="31475">MSGTVSWNAPHLIFRFPFDRSANEALQVATCGVARWDSELRGFVIPVHPRGLAGALLDSINRFVVEHELQIAPEALKPLGRRPAGGSRAWVMEANSSSHGLGQGRLRADLLPADTWGSNLRGILPNADWDRLRIPVCEIVGNRCEVCKALCFMEDDRKRRPDCHELWVFESRGGRHVQRLERLIALCPDCHRVQHIGWAEARGEMPQVIAKLREVNRWTSDQAMAEISRARRICAQRELVRWDLDLSVLAELISIDGFPDLYVPAADRRRLGNSFYGGD</sequence>
<evidence type="ECO:0008006" key="3">
    <source>
        <dbReference type="Google" id="ProtNLM"/>
    </source>
</evidence>
<keyword evidence="2" id="KW-1185">Reference proteome</keyword>
<dbReference type="EMBL" id="JBIAXI010000058">
    <property type="protein sequence ID" value="MFF4779616.1"/>
    <property type="molecule type" value="Genomic_DNA"/>
</dbReference>
<accession>A0ABW6VKY9</accession>
<evidence type="ECO:0000313" key="2">
    <source>
        <dbReference type="Proteomes" id="UP001602119"/>
    </source>
</evidence>
<organism evidence="1 2">
    <name type="scientific">Microtetraspora fusca</name>
    <dbReference type="NCBI Taxonomy" id="1997"/>
    <lineage>
        <taxon>Bacteria</taxon>
        <taxon>Bacillati</taxon>
        <taxon>Actinomycetota</taxon>
        <taxon>Actinomycetes</taxon>
        <taxon>Streptosporangiales</taxon>
        <taxon>Streptosporangiaceae</taxon>
        <taxon>Microtetraspora</taxon>
    </lineage>
</organism>
<evidence type="ECO:0000313" key="1">
    <source>
        <dbReference type="EMBL" id="MFF4779616.1"/>
    </source>
</evidence>
<gene>
    <name evidence="1" type="ORF">ACFY05_43065</name>
</gene>
<reference evidence="1 2" key="1">
    <citation type="submission" date="2024-10" db="EMBL/GenBank/DDBJ databases">
        <title>The Natural Products Discovery Center: Release of the First 8490 Sequenced Strains for Exploring Actinobacteria Biosynthetic Diversity.</title>
        <authorList>
            <person name="Kalkreuter E."/>
            <person name="Kautsar S.A."/>
            <person name="Yang D."/>
            <person name="Bader C.D."/>
            <person name="Teijaro C.N."/>
            <person name="Fluegel L."/>
            <person name="Davis C.M."/>
            <person name="Simpson J.R."/>
            <person name="Lauterbach L."/>
            <person name="Steele A.D."/>
            <person name="Gui C."/>
            <person name="Meng S."/>
            <person name="Li G."/>
            <person name="Viehrig K."/>
            <person name="Ye F."/>
            <person name="Su P."/>
            <person name="Kiefer A.F."/>
            <person name="Nichols A."/>
            <person name="Cepeda A.J."/>
            <person name="Yan W."/>
            <person name="Fan B."/>
            <person name="Jiang Y."/>
            <person name="Adhikari A."/>
            <person name="Zheng C.-J."/>
            <person name="Schuster L."/>
            <person name="Cowan T.M."/>
            <person name="Smanski M.J."/>
            <person name="Chevrette M.G."/>
            <person name="De Carvalho L.P.S."/>
            <person name="Shen B."/>
        </authorList>
    </citation>
    <scope>NUCLEOTIDE SEQUENCE [LARGE SCALE GENOMIC DNA]</scope>
    <source>
        <strain evidence="1 2">NPDC001281</strain>
    </source>
</reference>
<proteinExistence type="predicted"/>
<dbReference type="Proteomes" id="UP001602119">
    <property type="component" value="Unassembled WGS sequence"/>
</dbReference>
<dbReference type="RefSeq" id="WP_387348409.1">
    <property type="nucleotide sequence ID" value="NZ_JBIAXI010000058.1"/>
</dbReference>